<organism evidence="3 4">
    <name type="scientific">Mycolicibacterium grossiae</name>
    <dbReference type="NCBI Taxonomy" id="1552759"/>
    <lineage>
        <taxon>Bacteria</taxon>
        <taxon>Bacillati</taxon>
        <taxon>Actinomycetota</taxon>
        <taxon>Actinomycetes</taxon>
        <taxon>Mycobacteriales</taxon>
        <taxon>Mycobacteriaceae</taxon>
        <taxon>Mycolicibacterium</taxon>
    </lineage>
</organism>
<gene>
    <name evidence="3" type="ORF">BEL07_01495</name>
</gene>
<feature type="chain" id="PRO_5030027209" description="Secreted protein" evidence="2">
    <location>
        <begin position="29"/>
        <end position="161"/>
    </location>
</feature>
<comment type="caution">
    <text evidence="3">The sequence shown here is derived from an EMBL/GenBank/DDBJ whole genome shotgun (WGS) entry which is preliminary data.</text>
</comment>
<feature type="signal peptide" evidence="2">
    <location>
        <begin position="1"/>
        <end position="28"/>
    </location>
</feature>
<proteinExistence type="predicted"/>
<protein>
    <recommendedName>
        <fullName evidence="5">Secreted protein</fullName>
    </recommendedName>
</protein>
<evidence type="ECO:0000313" key="3">
    <source>
        <dbReference type="EMBL" id="OFJ55601.1"/>
    </source>
</evidence>
<name>A0A1E8QBC6_9MYCO</name>
<dbReference type="RefSeq" id="WP_070351338.1">
    <property type="nucleotide sequence ID" value="NZ_CP043474.1"/>
</dbReference>
<keyword evidence="2" id="KW-0732">Signal</keyword>
<evidence type="ECO:0008006" key="5">
    <source>
        <dbReference type="Google" id="ProtNLM"/>
    </source>
</evidence>
<keyword evidence="4" id="KW-1185">Reference proteome</keyword>
<accession>A0A1E8QBC6</accession>
<evidence type="ECO:0000256" key="1">
    <source>
        <dbReference type="SAM" id="MobiDB-lite"/>
    </source>
</evidence>
<dbReference type="EMBL" id="MCHX01000002">
    <property type="protein sequence ID" value="OFJ55601.1"/>
    <property type="molecule type" value="Genomic_DNA"/>
</dbReference>
<dbReference type="AlphaFoldDB" id="A0A1E8QBC6"/>
<dbReference type="Proteomes" id="UP000178953">
    <property type="component" value="Unassembled WGS sequence"/>
</dbReference>
<feature type="region of interest" description="Disordered" evidence="1">
    <location>
        <begin position="103"/>
        <end position="145"/>
    </location>
</feature>
<sequence>MNKGVVVLNATMVMIAAALWGGSGVASADTPDVVGKTFGDAKGIVWQSQMKPVVVTMMGDRVPQDQCYVVSTTRVSTRDARGQVESPPVLGLNLSCYKSSASGKAPGFSAGNTSPSAEAVRTADAEATRKWKQSPNGQEWCEKTYSAHPEWDIDPDCVLDE</sequence>
<evidence type="ECO:0000256" key="2">
    <source>
        <dbReference type="SAM" id="SignalP"/>
    </source>
</evidence>
<evidence type="ECO:0000313" key="4">
    <source>
        <dbReference type="Proteomes" id="UP000178953"/>
    </source>
</evidence>
<reference evidence="3 4" key="1">
    <citation type="submission" date="2016-09" db="EMBL/GenBank/DDBJ databases">
        <title>genome sequence of Mycobacterium sp. 739 SCH.</title>
        <authorList>
            <person name="Greninger A.L."/>
            <person name="Qin X."/>
            <person name="Jerome K."/>
            <person name="Vora S."/>
            <person name="Quinn K."/>
        </authorList>
    </citation>
    <scope>NUCLEOTIDE SEQUENCE [LARGE SCALE GENOMIC DNA]</scope>
    <source>
        <strain evidence="3 4">SCH</strain>
    </source>
</reference>